<dbReference type="FunFam" id="3.40.50.720:FF:000084">
    <property type="entry name" value="Short-chain dehydrogenase reductase"/>
    <property type="match status" value="1"/>
</dbReference>
<organism evidence="3 4">
    <name type="scientific">Pseudooceanicola algae</name>
    <dbReference type="NCBI Taxonomy" id="1537215"/>
    <lineage>
        <taxon>Bacteria</taxon>
        <taxon>Pseudomonadati</taxon>
        <taxon>Pseudomonadota</taxon>
        <taxon>Alphaproteobacteria</taxon>
        <taxon>Rhodobacterales</taxon>
        <taxon>Paracoccaceae</taxon>
        <taxon>Pseudooceanicola</taxon>
    </lineage>
</organism>
<keyword evidence="4" id="KW-1185">Reference proteome</keyword>
<dbReference type="GO" id="GO:0016491">
    <property type="term" value="F:oxidoreductase activity"/>
    <property type="evidence" value="ECO:0007669"/>
    <property type="project" value="UniProtKB-KW"/>
</dbReference>
<dbReference type="Gene3D" id="3.40.50.720">
    <property type="entry name" value="NAD(P)-binding Rossmann-like Domain"/>
    <property type="match status" value="1"/>
</dbReference>
<dbReference type="RefSeq" id="WP_119838059.1">
    <property type="nucleotide sequence ID" value="NZ_CP060436.1"/>
</dbReference>
<evidence type="ECO:0000256" key="1">
    <source>
        <dbReference type="ARBA" id="ARBA00006484"/>
    </source>
</evidence>
<dbReference type="AlphaFoldDB" id="A0A418SJY0"/>
<proteinExistence type="inferred from homology"/>
<evidence type="ECO:0000256" key="2">
    <source>
        <dbReference type="ARBA" id="ARBA00023002"/>
    </source>
</evidence>
<reference evidence="3 4" key="1">
    <citation type="submission" date="2020-08" db="EMBL/GenBank/DDBJ databases">
        <title>Genome sequence of Rhodobacteraceae bacterium Lw-13e.</title>
        <authorList>
            <person name="Poehlein A."/>
            <person name="Wolter L."/>
            <person name="Daniel R."/>
            <person name="Brinkhoff T."/>
        </authorList>
    </citation>
    <scope>NUCLEOTIDE SEQUENCE [LARGE SCALE GENOMIC DNA]</scope>
    <source>
        <strain evidence="3 4">Lw-13e</strain>
    </source>
</reference>
<dbReference type="PANTHER" id="PTHR24321:SF8">
    <property type="entry name" value="ESTRADIOL 17-BETA-DEHYDROGENASE 8-RELATED"/>
    <property type="match status" value="1"/>
</dbReference>
<dbReference type="Pfam" id="PF13561">
    <property type="entry name" value="adh_short_C2"/>
    <property type="match status" value="1"/>
</dbReference>
<protein>
    <submittedName>
        <fullName evidence="3">3-alpha-hydroxycholanate dehydrogenase</fullName>
        <ecNumber evidence="3">1.1.1.392</ecNumber>
    </submittedName>
</protein>
<dbReference type="InterPro" id="IPR036291">
    <property type="entry name" value="NAD(P)-bd_dom_sf"/>
</dbReference>
<dbReference type="SUPFAM" id="SSF51735">
    <property type="entry name" value="NAD(P)-binding Rossmann-fold domains"/>
    <property type="match status" value="1"/>
</dbReference>
<evidence type="ECO:0000313" key="3">
    <source>
        <dbReference type="EMBL" id="QPM92225.1"/>
    </source>
</evidence>
<keyword evidence="2 3" id="KW-0560">Oxidoreductase</keyword>
<gene>
    <name evidence="3" type="primary">baiA</name>
    <name evidence="3" type="ORF">PSAL_034890</name>
</gene>
<accession>A0A418SJY0</accession>
<dbReference type="EMBL" id="CP060436">
    <property type="protein sequence ID" value="QPM92225.1"/>
    <property type="molecule type" value="Genomic_DNA"/>
</dbReference>
<evidence type="ECO:0000313" key="4">
    <source>
        <dbReference type="Proteomes" id="UP000283786"/>
    </source>
</evidence>
<dbReference type="Proteomes" id="UP000283786">
    <property type="component" value="Chromosome"/>
</dbReference>
<sequence length="263" mass="27815">MDLGLTDKVVVVTGASSGIGLATAGLALDEGAKVALCARGPERLGDVAEKLSALYGADRVLAQPVDVLDEAAVTDFAAAVSARFGAVHALINNAGQGRVSTFADTTDDAWRQELELKYFSQIRPIRAFQPALKASGQGAIVATNSLLAYQPEPHMVCTSSARAGVQSLLKSLSVELAPAIRVNSILVGLVDSNQWQRRFEAREDQSQSRDDWFADLAHKKNIPLGRLGQPDEAARALLFLASPAASFITGAQVEISGGISRYI</sequence>
<dbReference type="KEGG" id="palw:PSAL_034890"/>
<dbReference type="InterPro" id="IPR002347">
    <property type="entry name" value="SDR_fam"/>
</dbReference>
<dbReference type="OrthoDB" id="9793325at2"/>
<name>A0A418SJY0_9RHOB</name>
<dbReference type="NCBIfam" id="NF005468">
    <property type="entry name" value="PRK07062.1"/>
    <property type="match status" value="1"/>
</dbReference>
<dbReference type="PANTHER" id="PTHR24321">
    <property type="entry name" value="DEHYDROGENASES, SHORT CHAIN"/>
    <property type="match status" value="1"/>
</dbReference>
<dbReference type="EC" id="1.1.1.392" evidence="3"/>
<comment type="similarity">
    <text evidence="1">Belongs to the short-chain dehydrogenases/reductases (SDR) family.</text>
</comment>
<dbReference type="PRINTS" id="PR00081">
    <property type="entry name" value="GDHRDH"/>
</dbReference>